<gene>
    <name evidence="2" type="ORF">HJ583_001555</name>
</gene>
<feature type="region of interest" description="Disordered" evidence="1">
    <location>
        <begin position="82"/>
        <end position="132"/>
    </location>
</feature>
<evidence type="ECO:0000313" key="3">
    <source>
        <dbReference type="Proteomes" id="UP000778523"/>
    </source>
</evidence>
<reference evidence="2 3" key="1">
    <citation type="submission" date="2020-06" db="EMBL/GenBank/DDBJ databases">
        <title>Draft genome of Uliginosibacterium sp. IMCC34675.</title>
        <authorList>
            <person name="Song J."/>
        </authorList>
    </citation>
    <scope>NUCLEOTIDE SEQUENCE [LARGE SCALE GENOMIC DNA]</scope>
    <source>
        <strain evidence="2 3">IMCC34675</strain>
    </source>
</reference>
<accession>A0ABX2IBU3</accession>
<evidence type="ECO:0000313" key="2">
    <source>
        <dbReference type="EMBL" id="NSL53702.1"/>
    </source>
</evidence>
<dbReference type="RefSeq" id="WP_170019914.1">
    <property type="nucleotide sequence ID" value="NZ_JABCSC020000001.1"/>
</dbReference>
<evidence type="ECO:0000256" key="1">
    <source>
        <dbReference type="SAM" id="MobiDB-lite"/>
    </source>
</evidence>
<dbReference type="EMBL" id="JABCSC020000001">
    <property type="protein sequence ID" value="NSL53702.1"/>
    <property type="molecule type" value="Genomic_DNA"/>
</dbReference>
<comment type="caution">
    <text evidence="2">The sequence shown here is derived from an EMBL/GenBank/DDBJ whole genome shotgun (WGS) entry which is preliminary data.</text>
</comment>
<name>A0ABX2IBU3_9RHOO</name>
<proteinExistence type="predicted"/>
<organism evidence="2 3">
    <name type="scientific">Uliginosibacterium aquaticum</name>
    <dbReference type="NCBI Taxonomy" id="2731212"/>
    <lineage>
        <taxon>Bacteria</taxon>
        <taxon>Pseudomonadati</taxon>
        <taxon>Pseudomonadota</taxon>
        <taxon>Betaproteobacteria</taxon>
        <taxon>Rhodocyclales</taxon>
        <taxon>Zoogloeaceae</taxon>
        <taxon>Uliginosibacterium</taxon>
    </lineage>
</organism>
<evidence type="ECO:0008006" key="4">
    <source>
        <dbReference type="Google" id="ProtNLM"/>
    </source>
</evidence>
<protein>
    <recommendedName>
        <fullName evidence="4">HMA domain-containing protein</fullName>
    </recommendedName>
</protein>
<sequence>MSGVFRIVFSGGILPGFSLDLVRRHARERLKATPEQLVRMFSGRPLVLKKDLDEPSALGYLHKLQELGLDVTLEAPAASRVPQEIPSLTPAQPPVPVVKPEEPTAPTPAATQPAKPQPAKSEPFAERATRTEGWLSETGFADFARTHLNLARAEALLNGNSGEETPVVISSPALAPAAMPRPDPAASPMTVTVQQASAAKSATAGLTLSGSVQCPHCGHAHTLQGQVLLGEPAAKAPGAAQGAT</sequence>
<keyword evidence="3" id="KW-1185">Reference proteome</keyword>
<dbReference type="Proteomes" id="UP000778523">
    <property type="component" value="Unassembled WGS sequence"/>
</dbReference>
<feature type="compositionally biased region" description="Low complexity" evidence="1">
    <location>
        <begin position="107"/>
        <end position="120"/>
    </location>
</feature>